<dbReference type="OrthoDB" id="1938712at2759"/>
<accession>A0A5B6X6H2</accession>
<dbReference type="Proteomes" id="UP000325315">
    <property type="component" value="Unassembled WGS sequence"/>
</dbReference>
<reference evidence="2" key="1">
    <citation type="journal article" date="2019" name="Plant Biotechnol. J.">
        <title>Genome sequencing of the Australian wild diploid species Gossypium australe highlights disease resistance and delayed gland morphogenesis.</title>
        <authorList>
            <person name="Cai Y."/>
            <person name="Cai X."/>
            <person name="Wang Q."/>
            <person name="Wang P."/>
            <person name="Zhang Y."/>
            <person name="Cai C."/>
            <person name="Xu Y."/>
            <person name="Wang K."/>
            <person name="Zhou Z."/>
            <person name="Wang C."/>
            <person name="Geng S."/>
            <person name="Li B."/>
            <person name="Dong Q."/>
            <person name="Hou Y."/>
            <person name="Wang H."/>
            <person name="Ai P."/>
            <person name="Liu Z."/>
            <person name="Yi F."/>
            <person name="Sun M."/>
            <person name="An G."/>
            <person name="Cheng J."/>
            <person name="Zhang Y."/>
            <person name="Shi Q."/>
            <person name="Xie Y."/>
            <person name="Shi X."/>
            <person name="Chang Y."/>
            <person name="Huang F."/>
            <person name="Chen Y."/>
            <person name="Hong S."/>
            <person name="Mi L."/>
            <person name="Sun Q."/>
            <person name="Zhang L."/>
            <person name="Zhou B."/>
            <person name="Peng R."/>
            <person name="Zhang X."/>
            <person name="Liu F."/>
        </authorList>
    </citation>
    <scope>NUCLEOTIDE SEQUENCE [LARGE SCALE GENOMIC DNA]</scope>
    <source>
        <strain evidence="2">cv. PA1801</strain>
    </source>
</reference>
<gene>
    <name evidence="1" type="ORF">EPI10_032237</name>
</gene>
<organism evidence="1 2">
    <name type="scientific">Gossypium australe</name>
    <dbReference type="NCBI Taxonomy" id="47621"/>
    <lineage>
        <taxon>Eukaryota</taxon>
        <taxon>Viridiplantae</taxon>
        <taxon>Streptophyta</taxon>
        <taxon>Embryophyta</taxon>
        <taxon>Tracheophyta</taxon>
        <taxon>Spermatophyta</taxon>
        <taxon>Magnoliopsida</taxon>
        <taxon>eudicotyledons</taxon>
        <taxon>Gunneridae</taxon>
        <taxon>Pentapetalae</taxon>
        <taxon>rosids</taxon>
        <taxon>malvids</taxon>
        <taxon>Malvales</taxon>
        <taxon>Malvaceae</taxon>
        <taxon>Malvoideae</taxon>
        <taxon>Gossypium</taxon>
    </lineage>
</organism>
<keyword evidence="2" id="KW-1185">Reference proteome</keyword>
<protein>
    <submittedName>
        <fullName evidence="1">Integrase</fullName>
    </submittedName>
</protein>
<evidence type="ECO:0000313" key="1">
    <source>
        <dbReference type="EMBL" id="KAA3488487.1"/>
    </source>
</evidence>
<proteinExistence type="predicted"/>
<dbReference type="AlphaFoldDB" id="A0A5B6X6H2"/>
<evidence type="ECO:0000313" key="2">
    <source>
        <dbReference type="Proteomes" id="UP000325315"/>
    </source>
</evidence>
<comment type="caution">
    <text evidence="1">The sequence shown here is derived from an EMBL/GenBank/DDBJ whole genome shotgun (WGS) entry which is preliminary data.</text>
</comment>
<sequence>MSLNFEEVERNFYHLPNFLTTTKVSYTLCWTELKERKIIGLELVQETEDKIFLIQERLKTTSDRQKSYAKLKKKEIEFNVGEQAFLKIKSIMCSMCQCYDAIVMILLISFPLKRSNSDRTYLLKKNQLE</sequence>
<dbReference type="EMBL" id="SMMG02000001">
    <property type="protein sequence ID" value="KAA3488487.1"/>
    <property type="molecule type" value="Genomic_DNA"/>
</dbReference>
<name>A0A5B6X6H2_9ROSI</name>